<sequence length="53" mass="5949">MAWSAMFLISYQLSVISYQSSVISHQLSASEGNRQEAPKKNLAILLPKNKVRN</sequence>
<evidence type="ECO:0000313" key="2">
    <source>
        <dbReference type="Proteomes" id="UP000001510"/>
    </source>
</evidence>
<dbReference type="KEGG" id="mar:MAE_55570"/>
<proteinExistence type="predicted"/>
<dbReference type="PaxDb" id="449447-MAE_55570"/>
<dbReference type="HOGENOM" id="CLU_3063434_0_0_3"/>
<dbReference type="EnsemblBacteria" id="BAG05379">
    <property type="protein sequence ID" value="BAG05379"/>
    <property type="gene ID" value="MAE_55570"/>
</dbReference>
<dbReference type="EMBL" id="AP009552">
    <property type="protein sequence ID" value="BAG05379.1"/>
    <property type="molecule type" value="Genomic_DNA"/>
</dbReference>
<accession>B0JGW3</accession>
<organism evidence="1 2">
    <name type="scientific">Microcystis aeruginosa (strain NIES-843 / IAM M-2473)</name>
    <dbReference type="NCBI Taxonomy" id="449447"/>
    <lineage>
        <taxon>Bacteria</taxon>
        <taxon>Bacillati</taxon>
        <taxon>Cyanobacteriota</taxon>
        <taxon>Cyanophyceae</taxon>
        <taxon>Oscillatoriophycideae</taxon>
        <taxon>Chroococcales</taxon>
        <taxon>Microcystaceae</taxon>
        <taxon>Microcystis</taxon>
    </lineage>
</organism>
<gene>
    <name evidence="1" type="ordered locus">MAE_55570</name>
</gene>
<name>B0JGW3_MICAN</name>
<protein>
    <submittedName>
        <fullName evidence="1">Uncharacterized protein</fullName>
    </submittedName>
</protein>
<evidence type="ECO:0000313" key="1">
    <source>
        <dbReference type="EMBL" id="BAG05379.1"/>
    </source>
</evidence>
<keyword evidence="2" id="KW-1185">Reference proteome</keyword>
<dbReference type="Proteomes" id="UP000001510">
    <property type="component" value="Chromosome"/>
</dbReference>
<reference evidence="1 2" key="1">
    <citation type="journal article" date="2007" name="DNA Res.">
        <title>Complete genomic structure of the bloom-forming toxic cyanobacterium Microcystis aeruginosa NIES-843.</title>
        <authorList>
            <person name="Kaneko T."/>
            <person name="Nakajima N."/>
            <person name="Okamoto S."/>
            <person name="Suzuki I."/>
            <person name="Tanabe Y."/>
            <person name="Tamaoki M."/>
            <person name="Nakamura Y."/>
            <person name="Kasai F."/>
            <person name="Watanabe A."/>
            <person name="Kawashima K."/>
            <person name="Kishida Y."/>
            <person name="Ono A."/>
            <person name="Shimizu Y."/>
            <person name="Takahashi C."/>
            <person name="Minami C."/>
            <person name="Fujishiro T."/>
            <person name="Kohara M."/>
            <person name="Katoh M."/>
            <person name="Nakazaki N."/>
            <person name="Nakayama S."/>
            <person name="Yamada M."/>
            <person name="Tabata S."/>
            <person name="Watanabe M.M."/>
        </authorList>
    </citation>
    <scope>NUCLEOTIDE SEQUENCE [LARGE SCALE GENOMIC DNA]</scope>
    <source>
        <strain evidence="2">NIES-843 / IAM M-247</strain>
    </source>
</reference>
<dbReference type="AlphaFoldDB" id="B0JGW3"/>